<dbReference type="Proteomes" id="UP000032702">
    <property type="component" value="Unassembled WGS sequence"/>
</dbReference>
<sequence>MRLILELVGGDGGPGRQGFGGGAGLDAQVLHLHDARAALHGAQEVGQLAQIHVREGQLHAALQDLPVADAHLALGRHVGHLEAGGRGLVGDVAQQAHVAGGELLFDRLPGLRRLVVAGGQLLHLLELGQLVLGAAPVARGAVGEGQQGDEQDEDQHGRACHRDQPPLAGAELVEPGARIGEELAKLVHVLALHGGLVGALHLDVQAEGDLGSVPRLLHLARAHFLEAAVALEGGGQRVDLLGAVRLSLEDDALQVDLDAVQFHRHLGGDALGHLCQQVDRRLLGQRRRGALHAPKQVERAVVVRLAGAEDALGGGAQQRVHLGFPSREHRVADHAAGDEQQEECGGEGGEQPHLVLHVVIVALEGELSPPEVEPGRFGAGGLAPKRQRVCLGHLGLGLGGHRRAGLVRQRQHAGRHVEFLADLLGEPLQARGATAQHHGPHLAPAARGERLEGGPQLSQERLEPSEKGPRGPLGVRPLRGGHAGHRPVHFFPVVGLRQRRLKLGGQRTAQILAAAREGAGELQPHPRPADGHRGALVADVHHGHRVHPLEPLERRGRLEEEVLVGDARVGDDARGDVQVGEQPQQRGQLLLAHHAHQHVAARLLLLPCHLVVEDDVGQVERQLALHLERQRCLDALRIGKGQGEGVSHQRWAGQGDDDLVRLERRVREQLLEGGLQRLVALTLGAAHLGVGLGGVSPHVRLEEHALHGVAAQVEA</sequence>
<evidence type="ECO:0000256" key="1">
    <source>
        <dbReference type="SAM" id="MobiDB-lite"/>
    </source>
</evidence>
<accession>Q08NC9</accession>
<feature type="compositionally biased region" description="Basic and acidic residues" evidence="1">
    <location>
        <begin position="460"/>
        <end position="469"/>
    </location>
</feature>
<feature type="region of interest" description="Disordered" evidence="1">
    <location>
        <begin position="432"/>
        <end position="481"/>
    </location>
</feature>
<organism evidence="2 3">
    <name type="scientific">Stigmatella aurantiaca (strain DW4/3-1)</name>
    <dbReference type="NCBI Taxonomy" id="378806"/>
    <lineage>
        <taxon>Bacteria</taxon>
        <taxon>Pseudomonadati</taxon>
        <taxon>Myxococcota</taxon>
        <taxon>Myxococcia</taxon>
        <taxon>Myxococcales</taxon>
        <taxon>Cystobacterineae</taxon>
        <taxon>Archangiaceae</taxon>
        <taxon>Stigmatella</taxon>
    </lineage>
</organism>
<dbReference type="EMBL" id="AAMD01000291">
    <property type="protein sequence ID" value="EAU61986.1"/>
    <property type="molecule type" value="Genomic_DNA"/>
</dbReference>
<feature type="compositionally biased region" description="Low complexity" evidence="1">
    <location>
        <begin position="470"/>
        <end position="480"/>
    </location>
</feature>
<protein>
    <submittedName>
        <fullName evidence="2">Uncharacterized protein</fullName>
    </submittedName>
</protein>
<proteinExistence type="predicted"/>
<feature type="region of interest" description="Disordered" evidence="1">
    <location>
        <begin position="142"/>
        <end position="165"/>
    </location>
</feature>
<feature type="compositionally biased region" description="Basic and acidic residues" evidence="1">
    <location>
        <begin position="154"/>
        <end position="164"/>
    </location>
</feature>
<evidence type="ECO:0000313" key="3">
    <source>
        <dbReference type="Proteomes" id="UP000032702"/>
    </source>
</evidence>
<gene>
    <name evidence="2" type="ORF">STIAU_4525</name>
</gene>
<comment type="caution">
    <text evidence="2">The sequence shown here is derived from an EMBL/GenBank/DDBJ whole genome shotgun (WGS) entry which is preliminary data.</text>
</comment>
<dbReference type="AlphaFoldDB" id="Q08NC9"/>
<name>Q08NC9_STIAD</name>
<evidence type="ECO:0000313" key="2">
    <source>
        <dbReference type="EMBL" id="EAU61986.1"/>
    </source>
</evidence>
<reference evidence="2 3" key="1">
    <citation type="submission" date="2006-04" db="EMBL/GenBank/DDBJ databases">
        <authorList>
            <person name="Nierman W.C."/>
        </authorList>
    </citation>
    <scope>NUCLEOTIDE SEQUENCE [LARGE SCALE GENOMIC DNA]</scope>
    <source>
        <strain evidence="2 3">DW4/3-1</strain>
    </source>
</reference>